<sequence>MIRRLLKGKGMMMMRRRRNGDGKFLCTSHTDVIMGSSKMIDSGRPLKVKIGPSFHDSFARDRPKVIYEQLQVPVGPITRARAKRFKEALNGLIRGLGIMAKLVMIKVGQNLIPKMIQMIQVMEEHLNGPGLTSQSSLNFL</sequence>
<dbReference type="EMBL" id="JARKNE010000002">
    <property type="protein sequence ID" value="KAK5842873.1"/>
    <property type="molecule type" value="Genomic_DNA"/>
</dbReference>
<evidence type="ECO:0000313" key="1">
    <source>
        <dbReference type="EMBL" id="KAK5842873.1"/>
    </source>
</evidence>
<accession>A0ABR0QVI1</accession>
<keyword evidence="2" id="KW-1185">Reference proteome</keyword>
<name>A0ABR0QVI1_GOSAR</name>
<gene>
    <name evidence="1" type="ORF">PVK06_005289</name>
</gene>
<protein>
    <submittedName>
        <fullName evidence="1">Uncharacterized protein</fullName>
    </submittedName>
</protein>
<evidence type="ECO:0000313" key="2">
    <source>
        <dbReference type="Proteomes" id="UP001358586"/>
    </source>
</evidence>
<reference evidence="1 2" key="1">
    <citation type="submission" date="2023-03" db="EMBL/GenBank/DDBJ databases">
        <title>WGS of Gossypium arboreum.</title>
        <authorList>
            <person name="Yu D."/>
        </authorList>
    </citation>
    <scope>NUCLEOTIDE SEQUENCE [LARGE SCALE GENOMIC DNA]</scope>
    <source>
        <tissue evidence="1">Leaf</tissue>
    </source>
</reference>
<organism evidence="1 2">
    <name type="scientific">Gossypium arboreum</name>
    <name type="common">Tree cotton</name>
    <name type="synonym">Gossypium nanking</name>
    <dbReference type="NCBI Taxonomy" id="29729"/>
    <lineage>
        <taxon>Eukaryota</taxon>
        <taxon>Viridiplantae</taxon>
        <taxon>Streptophyta</taxon>
        <taxon>Embryophyta</taxon>
        <taxon>Tracheophyta</taxon>
        <taxon>Spermatophyta</taxon>
        <taxon>Magnoliopsida</taxon>
        <taxon>eudicotyledons</taxon>
        <taxon>Gunneridae</taxon>
        <taxon>Pentapetalae</taxon>
        <taxon>rosids</taxon>
        <taxon>malvids</taxon>
        <taxon>Malvales</taxon>
        <taxon>Malvaceae</taxon>
        <taxon>Malvoideae</taxon>
        <taxon>Gossypium</taxon>
    </lineage>
</organism>
<comment type="caution">
    <text evidence="1">The sequence shown here is derived from an EMBL/GenBank/DDBJ whole genome shotgun (WGS) entry which is preliminary data.</text>
</comment>
<proteinExistence type="predicted"/>
<dbReference type="Proteomes" id="UP001358586">
    <property type="component" value="Chromosome 2"/>
</dbReference>